<feature type="transmembrane region" description="Helical" evidence="7">
    <location>
        <begin position="276"/>
        <end position="295"/>
    </location>
</feature>
<dbReference type="GO" id="GO:0022857">
    <property type="term" value="F:transmembrane transporter activity"/>
    <property type="evidence" value="ECO:0007669"/>
    <property type="project" value="InterPro"/>
</dbReference>
<dbReference type="InterPro" id="IPR005829">
    <property type="entry name" value="Sugar_transporter_CS"/>
</dbReference>
<dbReference type="PRINTS" id="PR01036">
    <property type="entry name" value="TCRTETB"/>
</dbReference>
<feature type="transmembrane region" description="Helical" evidence="7">
    <location>
        <begin position="21"/>
        <end position="44"/>
    </location>
</feature>
<keyword evidence="10" id="KW-1185">Reference proteome</keyword>
<evidence type="ECO:0000256" key="3">
    <source>
        <dbReference type="ARBA" id="ARBA00022475"/>
    </source>
</evidence>
<dbReference type="Gene3D" id="1.20.1250.20">
    <property type="entry name" value="MFS general substrate transporter like domains"/>
    <property type="match status" value="1"/>
</dbReference>
<dbReference type="InterPro" id="IPR004638">
    <property type="entry name" value="EmrB-like"/>
</dbReference>
<evidence type="ECO:0000313" key="10">
    <source>
        <dbReference type="Proteomes" id="UP000438448"/>
    </source>
</evidence>
<dbReference type="SUPFAM" id="SSF103473">
    <property type="entry name" value="MFS general substrate transporter"/>
    <property type="match status" value="1"/>
</dbReference>
<dbReference type="Gene3D" id="1.20.1720.10">
    <property type="entry name" value="Multidrug resistance protein D"/>
    <property type="match status" value="1"/>
</dbReference>
<dbReference type="PROSITE" id="PS00216">
    <property type="entry name" value="SUGAR_TRANSPORT_1"/>
    <property type="match status" value="1"/>
</dbReference>
<dbReference type="AlphaFoldDB" id="A0A7K0DA04"/>
<accession>A0A7K0DA04</accession>
<feature type="transmembrane region" description="Helical" evidence="7">
    <location>
        <begin position="371"/>
        <end position="395"/>
    </location>
</feature>
<feature type="transmembrane region" description="Helical" evidence="7">
    <location>
        <begin position="233"/>
        <end position="256"/>
    </location>
</feature>
<feature type="transmembrane region" description="Helical" evidence="7">
    <location>
        <begin position="440"/>
        <end position="461"/>
    </location>
</feature>
<organism evidence="9 10">
    <name type="scientific">Nocardia macrotermitis</name>
    <dbReference type="NCBI Taxonomy" id="2585198"/>
    <lineage>
        <taxon>Bacteria</taxon>
        <taxon>Bacillati</taxon>
        <taxon>Actinomycetota</taxon>
        <taxon>Actinomycetes</taxon>
        <taxon>Mycobacteriales</taxon>
        <taxon>Nocardiaceae</taxon>
        <taxon>Nocardia</taxon>
    </lineage>
</organism>
<evidence type="ECO:0000259" key="8">
    <source>
        <dbReference type="PROSITE" id="PS50850"/>
    </source>
</evidence>
<evidence type="ECO:0000256" key="1">
    <source>
        <dbReference type="ARBA" id="ARBA00004651"/>
    </source>
</evidence>
<dbReference type="RefSeq" id="WP_194290038.1">
    <property type="nucleotide sequence ID" value="NZ_WEGK01000014.1"/>
</dbReference>
<dbReference type="PANTHER" id="PTHR42718">
    <property type="entry name" value="MAJOR FACILITATOR SUPERFAMILY MULTIDRUG TRANSPORTER MFSC"/>
    <property type="match status" value="1"/>
</dbReference>
<reference evidence="9 10" key="1">
    <citation type="submission" date="2019-10" db="EMBL/GenBank/DDBJ databases">
        <title>Nocardia macrotermitis sp. nov. and Nocardia aurantia sp. nov., isolated from the gut of fungus growing-termite Macrotermes natalensis.</title>
        <authorList>
            <person name="Benndorf R."/>
            <person name="Schwitalla J."/>
            <person name="Martin K."/>
            <person name="De Beer W."/>
            <person name="Kaster A.-K."/>
            <person name="Vollmers J."/>
            <person name="Poulsen M."/>
            <person name="Beemelmanns C."/>
        </authorList>
    </citation>
    <scope>NUCLEOTIDE SEQUENCE [LARGE SCALE GENOMIC DNA]</scope>
    <source>
        <strain evidence="9 10">RB20</strain>
    </source>
</reference>
<dbReference type="GO" id="GO:0005886">
    <property type="term" value="C:plasma membrane"/>
    <property type="evidence" value="ECO:0007669"/>
    <property type="project" value="UniProtKB-SubCell"/>
</dbReference>
<dbReference type="EMBL" id="WEGK01000014">
    <property type="protein sequence ID" value="MQY22603.1"/>
    <property type="molecule type" value="Genomic_DNA"/>
</dbReference>
<keyword evidence="5 7" id="KW-1133">Transmembrane helix</keyword>
<feature type="transmembrane region" description="Helical" evidence="7">
    <location>
        <begin position="56"/>
        <end position="74"/>
    </location>
</feature>
<keyword evidence="6 7" id="KW-0472">Membrane</keyword>
<feature type="transmembrane region" description="Helical" evidence="7">
    <location>
        <begin position="415"/>
        <end position="434"/>
    </location>
</feature>
<keyword evidence="3" id="KW-1003">Cell membrane</keyword>
<evidence type="ECO:0000256" key="4">
    <source>
        <dbReference type="ARBA" id="ARBA00022692"/>
    </source>
</evidence>
<feature type="transmembrane region" description="Helical" evidence="7">
    <location>
        <begin position="342"/>
        <end position="359"/>
    </location>
</feature>
<proteinExistence type="predicted"/>
<evidence type="ECO:0000256" key="6">
    <source>
        <dbReference type="ARBA" id="ARBA00023136"/>
    </source>
</evidence>
<keyword evidence="4 7" id="KW-0812">Transmembrane</keyword>
<dbReference type="InterPro" id="IPR036259">
    <property type="entry name" value="MFS_trans_sf"/>
</dbReference>
<protein>
    <submittedName>
        <fullName evidence="9">Multidrug resistance protein Stp</fullName>
    </submittedName>
</protein>
<dbReference type="InterPro" id="IPR020846">
    <property type="entry name" value="MFS_dom"/>
</dbReference>
<dbReference type="Proteomes" id="UP000438448">
    <property type="component" value="Unassembled WGS sequence"/>
</dbReference>
<feature type="transmembrane region" description="Helical" evidence="7">
    <location>
        <begin position="148"/>
        <end position="171"/>
    </location>
</feature>
<feature type="transmembrane region" description="Helical" evidence="7">
    <location>
        <begin position="209"/>
        <end position="227"/>
    </location>
</feature>
<dbReference type="PROSITE" id="PS50850">
    <property type="entry name" value="MFS"/>
    <property type="match status" value="1"/>
</dbReference>
<keyword evidence="2" id="KW-0813">Transport</keyword>
<feature type="transmembrane region" description="Helical" evidence="7">
    <location>
        <begin position="112"/>
        <end position="136"/>
    </location>
</feature>
<evidence type="ECO:0000256" key="5">
    <source>
        <dbReference type="ARBA" id="ARBA00022989"/>
    </source>
</evidence>
<evidence type="ECO:0000256" key="2">
    <source>
        <dbReference type="ARBA" id="ARBA00022448"/>
    </source>
</evidence>
<feature type="transmembrane region" description="Helical" evidence="7">
    <location>
        <begin position="177"/>
        <end position="197"/>
    </location>
</feature>
<dbReference type="PANTHER" id="PTHR42718:SF48">
    <property type="entry name" value="CONSERVED TWO-DOMAIN MEMBRANE PROTEIN-RELATED"/>
    <property type="match status" value="1"/>
</dbReference>
<comment type="subcellular location">
    <subcellularLocation>
        <location evidence="1">Cell membrane</location>
        <topology evidence="1">Multi-pass membrane protein</topology>
    </subcellularLocation>
</comment>
<gene>
    <name evidence="9" type="primary">stp_10</name>
    <name evidence="9" type="ORF">NRB20_57210</name>
</gene>
<dbReference type="Pfam" id="PF07690">
    <property type="entry name" value="MFS_1"/>
    <property type="match status" value="1"/>
</dbReference>
<name>A0A7K0DA04_9NOCA</name>
<dbReference type="InterPro" id="IPR011701">
    <property type="entry name" value="MFS"/>
</dbReference>
<feature type="transmembrane region" description="Helical" evidence="7">
    <location>
        <begin position="86"/>
        <end position="106"/>
    </location>
</feature>
<evidence type="ECO:0000313" key="9">
    <source>
        <dbReference type="EMBL" id="MQY22603.1"/>
    </source>
</evidence>
<sequence length="513" mass="52912">MTAPTSSSPPTASKATAGITLLLTSAATFMAFLDTTVVNVAFPALHTDFPKASVELLTWVVTSYAVLFAALLTSAGRFADVVGRKAIFLGAVLLFTIASLACALAPTSSIDYLIAARAVQGIGAAGMIPAALGLVLAETPAAKRAEAIGIWGAAGSIAAAAGPSLGGVLVSEINWRAVFILNIPIGLAVLIGGLRALPNRPSEDRRRPDLVGTVGITLGIALTVLGMTEGGDWGWRSLSTWGCIAAGVVLMALSLWRSTVHSAPAIEVELWRSRMFASANAVSFLLGAGLFVWFLSGPLFLTTIWHYSILSAGLAVTPGAVASAIAAIVIGRSIPPERQRPVIVISLLLYFGLSVWAYLALSAKATFWSIWLPYGTLGGLAIGAALTSVTTAASISVHPLKFGSGTGLNTMARQFGGAIGVAAMAAVFAAHKLWEPQAYLDVFLLAGLFVLAAVVPALLLFRKPDMAAIAERQQQIEQFLAAQAAQAAAQAQATPMTGDAPVQVNSTAPTAGR</sequence>
<dbReference type="NCBIfam" id="TIGR00711">
    <property type="entry name" value="efflux_EmrB"/>
    <property type="match status" value="1"/>
</dbReference>
<comment type="caution">
    <text evidence="9">The sequence shown here is derived from an EMBL/GenBank/DDBJ whole genome shotgun (WGS) entry which is preliminary data.</text>
</comment>
<feature type="domain" description="Major facilitator superfamily (MFS) profile" evidence="8">
    <location>
        <begin position="20"/>
        <end position="465"/>
    </location>
</feature>
<feature type="transmembrane region" description="Helical" evidence="7">
    <location>
        <begin position="307"/>
        <end position="330"/>
    </location>
</feature>
<evidence type="ECO:0000256" key="7">
    <source>
        <dbReference type="SAM" id="Phobius"/>
    </source>
</evidence>